<keyword evidence="16" id="KW-1185">Reference proteome</keyword>
<dbReference type="PROSITE" id="PS50004">
    <property type="entry name" value="C2"/>
    <property type="match status" value="1"/>
</dbReference>
<keyword evidence="6" id="KW-0851">Voltage-gated channel</keyword>
<evidence type="ECO:0000256" key="2">
    <source>
        <dbReference type="ARBA" id="ARBA00022448"/>
    </source>
</evidence>
<evidence type="ECO:0000256" key="11">
    <source>
        <dbReference type="ARBA" id="ARBA00023303"/>
    </source>
</evidence>
<evidence type="ECO:0000256" key="5">
    <source>
        <dbReference type="ARBA" id="ARBA00022826"/>
    </source>
</evidence>
<feature type="region of interest" description="Disordered" evidence="12">
    <location>
        <begin position="561"/>
        <end position="610"/>
    </location>
</feature>
<evidence type="ECO:0000256" key="1">
    <source>
        <dbReference type="ARBA" id="ARBA00004141"/>
    </source>
</evidence>
<keyword evidence="4 13" id="KW-0812">Transmembrane</keyword>
<dbReference type="SUPFAM" id="SSF81324">
    <property type="entry name" value="Voltage-gated potassium channels"/>
    <property type="match status" value="1"/>
</dbReference>
<feature type="transmembrane region" description="Helical" evidence="13">
    <location>
        <begin position="73"/>
        <end position="92"/>
    </location>
</feature>
<reference evidence="15" key="1">
    <citation type="submission" date="2021-02" db="EMBL/GenBank/DDBJ databases">
        <authorList>
            <person name="Dougan E. K."/>
            <person name="Rhodes N."/>
            <person name="Thang M."/>
            <person name="Chan C."/>
        </authorList>
    </citation>
    <scope>NUCLEOTIDE SEQUENCE</scope>
</reference>
<dbReference type="Gene3D" id="2.60.40.150">
    <property type="entry name" value="C2 domain"/>
    <property type="match status" value="1"/>
</dbReference>
<feature type="transmembrane region" description="Helical" evidence="13">
    <location>
        <begin position="237"/>
        <end position="260"/>
    </location>
</feature>
<dbReference type="InterPro" id="IPR028325">
    <property type="entry name" value="VG_K_chnl"/>
</dbReference>
<dbReference type="InterPro" id="IPR027359">
    <property type="entry name" value="Volt_channel_dom_sf"/>
</dbReference>
<dbReference type="PANTHER" id="PTHR11537">
    <property type="entry name" value="VOLTAGE-GATED POTASSIUM CHANNEL"/>
    <property type="match status" value="1"/>
</dbReference>
<evidence type="ECO:0000256" key="13">
    <source>
        <dbReference type="SAM" id="Phobius"/>
    </source>
</evidence>
<feature type="compositionally biased region" description="Polar residues" evidence="12">
    <location>
        <begin position="576"/>
        <end position="585"/>
    </location>
</feature>
<dbReference type="PANTHER" id="PTHR11537:SF254">
    <property type="entry name" value="POTASSIUM VOLTAGE-GATED CHANNEL PROTEIN SHAB"/>
    <property type="match status" value="1"/>
</dbReference>
<dbReference type="InterPro" id="IPR000008">
    <property type="entry name" value="C2_dom"/>
</dbReference>
<keyword evidence="10 13" id="KW-0472">Membrane</keyword>
<sequence length="719" mass="80397">MIFGQAVASLFSTLGLEHSFFDVASFDVNESGAVGWDEFVAVWSESELQFSLTLAERVSLVLEDPTSCRLARVFGILMTIIIFLSCLLFFIGSLPEMRKADCPSCEPKALPMFDVLEVFSVVIFSAEYLLRLLLSPCCRSELLDMDQVLDLAASLQEERKKKKSWQKLLSFLILPVNVIDLVAIAPFYLEEVLDQSVIGNSTVLRIVRLTRLIRLVKLGKYSEAFNHFTVTIAQSMAAFWVLGFYLALVVCFSSSLIFFAESGSWDPHFPRIEAGEYGAYVRNGLDGTKEISPFTSIPASFWWSITTLTTVGYGDLVPTSTSGKFVAGATMVMGILCVAMPICVISENFAQSMQDYSEAKRLTAEARLEDRKAVQLSLQLQSADARTRRQQVMIEIYDYDGPMKRADFLGEYSFTLPLESKEPMTKSFSGQLLSNKQKSSDKTVQGSVSIICAWKPDVPSLNESQASVGSSNKDGYRSSIHGELSITIVSASGLVGRDWNWFRDRTSDPFCEVTTWPKMPTTSGVYTPETFTTARILKSLDPVWDHTHVFRYDWAEETSKNTNVQQAYEKKKKDSSSSTPQSMLSRTGLRKNRTKSWSNEHIPDRSSELKELSRKVDQHIEAAERAQSMMTERFDRLERLLMQATSQSGQEVRGKTEIVADGQGGPMHPFAMPLPQLPIELPLPQAADQDFNWDEVKDMLNSAGQSTAELPGSMLEELV</sequence>
<name>A0A813DP68_POLGL</name>
<feature type="compositionally biased region" description="Basic and acidic residues" evidence="12">
    <location>
        <begin position="601"/>
        <end position="610"/>
    </location>
</feature>
<evidence type="ECO:0000313" key="15">
    <source>
        <dbReference type="EMBL" id="CAE8588860.1"/>
    </source>
</evidence>
<evidence type="ECO:0000256" key="7">
    <source>
        <dbReference type="ARBA" id="ARBA00022958"/>
    </source>
</evidence>
<dbReference type="GO" id="GO:0005249">
    <property type="term" value="F:voltage-gated potassium channel activity"/>
    <property type="evidence" value="ECO:0007669"/>
    <property type="project" value="InterPro"/>
</dbReference>
<comment type="caution">
    <text evidence="15">The sequence shown here is derived from an EMBL/GenBank/DDBJ whole genome shotgun (WGS) entry which is preliminary data.</text>
</comment>
<feature type="transmembrane region" description="Helical" evidence="13">
    <location>
        <begin position="168"/>
        <end position="189"/>
    </location>
</feature>
<evidence type="ECO:0000259" key="14">
    <source>
        <dbReference type="PROSITE" id="PS50004"/>
    </source>
</evidence>
<dbReference type="Gene3D" id="1.20.120.350">
    <property type="entry name" value="Voltage-gated potassium channels. Chain C"/>
    <property type="match status" value="1"/>
</dbReference>
<accession>A0A813DP68</accession>
<dbReference type="SUPFAM" id="SSF49562">
    <property type="entry name" value="C2 domain (Calcium/lipid-binding domain, CaLB)"/>
    <property type="match status" value="1"/>
</dbReference>
<dbReference type="PRINTS" id="PR00169">
    <property type="entry name" value="KCHANNEL"/>
</dbReference>
<keyword evidence="8 13" id="KW-1133">Transmembrane helix</keyword>
<evidence type="ECO:0000256" key="8">
    <source>
        <dbReference type="ARBA" id="ARBA00022989"/>
    </source>
</evidence>
<dbReference type="OrthoDB" id="415460at2759"/>
<keyword evidence="3" id="KW-0633">Potassium transport</keyword>
<proteinExistence type="predicted"/>
<dbReference type="Pfam" id="PF00168">
    <property type="entry name" value="C2"/>
    <property type="match status" value="2"/>
</dbReference>
<evidence type="ECO:0000256" key="3">
    <source>
        <dbReference type="ARBA" id="ARBA00022538"/>
    </source>
</evidence>
<dbReference type="InterPro" id="IPR005821">
    <property type="entry name" value="Ion_trans_dom"/>
</dbReference>
<feature type="transmembrane region" description="Helical" evidence="13">
    <location>
        <begin position="325"/>
        <end position="345"/>
    </location>
</feature>
<dbReference type="InterPro" id="IPR018247">
    <property type="entry name" value="EF_Hand_1_Ca_BS"/>
</dbReference>
<evidence type="ECO:0000256" key="10">
    <source>
        <dbReference type="ARBA" id="ARBA00023136"/>
    </source>
</evidence>
<keyword evidence="7" id="KW-0630">Potassium</keyword>
<gene>
    <name evidence="15" type="ORF">PGLA1383_LOCUS7644</name>
</gene>
<dbReference type="EMBL" id="CAJNNV010003357">
    <property type="protein sequence ID" value="CAE8588860.1"/>
    <property type="molecule type" value="Genomic_DNA"/>
</dbReference>
<evidence type="ECO:0000256" key="6">
    <source>
        <dbReference type="ARBA" id="ARBA00022882"/>
    </source>
</evidence>
<keyword evidence="9" id="KW-0406">Ion transport</keyword>
<evidence type="ECO:0000256" key="12">
    <source>
        <dbReference type="SAM" id="MobiDB-lite"/>
    </source>
</evidence>
<dbReference type="PROSITE" id="PS00018">
    <property type="entry name" value="EF_HAND_1"/>
    <property type="match status" value="1"/>
</dbReference>
<evidence type="ECO:0000256" key="4">
    <source>
        <dbReference type="ARBA" id="ARBA00022692"/>
    </source>
</evidence>
<comment type="subcellular location">
    <subcellularLocation>
        <location evidence="1">Membrane</location>
        <topology evidence="1">Multi-pass membrane protein</topology>
    </subcellularLocation>
</comment>
<keyword evidence="11" id="KW-0407">Ion channel</keyword>
<keyword evidence="5" id="KW-0631">Potassium channel</keyword>
<dbReference type="GO" id="GO:0001508">
    <property type="term" value="P:action potential"/>
    <property type="evidence" value="ECO:0007669"/>
    <property type="project" value="TreeGrafter"/>
</dbReference>
<dbReference type="GO" id="GO:0008076">
    <property type="term" value="C:voltage-gated potassium channel complex"/>
    <property type="evidence" value="ECO:0007669"/>
    <property type="project" value="InterPro"/>
</dbReference>
<keyword evidence="2" id="KW-0813">Transport</keyword>
<dbReference type="AlphaFoldDB" id="A0A813DP68"/>
<evidence type="ECO:0000256" key="9">
    <source>
        <dbReference type="ARBA" id="ARBA00023065"/>
    </source>
</evidence>
<dbReference type="CDD" id="cd00030">
    <property type="entry name" value="C2"/>
    <property type="match status" value="1"/>
</dbReference>
<organism evidence="15 16">
    <name type="scientific">Polarella glacialis</name>
    <name type="common">Dinoflagellate</name>
    <dbReference type="NCBI Taxonomy" id="89957"/>
    <lineage>
        <taxon>Eukaryota</taxon>
        <taxon>Sar</taxon>
        <taxon>Alveolata</taxon>
        <taxon>Dinophyceae</taxon>
        <taxon>Suessiales</taxon>
        <taxon>Suessiaceae</taxon>
        <taxon>Polarella</taxon>
    </lineage>
</organism>
<evidence type="ECO:0000313" key="16">
    <source>
        <dbReference type="Proteomes" id="UP000654075"/>
    </source>
</evidence>
<dbReference type="Proteomes" id="UP000654075">
    <property type="component" value="Unassembled WGS sequence"/>
</dbReference>
<feature type="domain" description="C2" evidence="14">
    <location>
        <begin position="460"/>
        <end position="599"/>
    </location>
</feature>
<dbReference type="InterPro" id="IPR035892">
    <property type="entry name" value="C2_domain_sf"/>
</dbReference>
<protein>
    <recommendedName>
        <fullName evidence="14">C2 domain-containing protein</fullName>
    </recommendedName>
</protein>
<dbReference type="Gene3D" id="1.10.287.70">
    <property type="match status" value="1"/>
</dbReference>
<dbReference type="Pfam" id="PF00520">
    <property type="entry name" value="Ion_trans"/>
    <property type="match status" value="1"/>
</dbReference>